<feature type="transmembrane region" description="Helical" evidence="1">
    <location>
        <begin position="12"/>
        <end position="33"/>
    </location>
</feature>
<feature type="transmembrane region" description="Helical" evidence="1">
    <location>
        <begin position="203"/>
        <end position="221"/>
    </location>
</feature>
<dbReference type="PROSITE" id="PS51257">
    <property type="entry name" value="PROKAR_LIPOPROTEIN"/>
    <property type="match status" value="1"/>
</dbReference>
<gene>
    <name evidence="2" type="ORF">L596_015989</name>
</gene>
<evidence type="ECO:0008006" key="4">
    <source>
        <dbReference type="Google" id="ProtNLM"/>
    </source>
</evidence>
<protein>
    <recommendedName>
        <fullName evidence="4">G-protein coupled receptors family 1 profile domain-containing protein</fullName>
    </recommendedName>
</protein>
<feature type="transmembrane region" description="Helical" evidence="1">
    <location>
        <begin position="94"/>
        <end position="116"/>
    </location>
</feature>
<dbReference type="Pfam" id="PF10318">
    <property type="entry name" value="7TM_GPCR_Srh"/>
    <property type="match status" value="1"/>
</dbReference>
<evidence type="ECO:0000313" key="2">
    <source>
        <dbReference type="EMBL" id="TKR82238.1"/>
    </source>
</evidence>
<dbReference type="OrthoDB" id="5855319at2759"/>
<evidence type="ECO:0000313" key="3">
    <source>
        <dbReference type="Proteomes" id="UP000298663"/>
    </source>
</evidence>
<reference evidence="2 3" key="2">
    <citation type="journal article" date="2019" name="G3 (Bethesda)">
        <title>Hybrid Assembly of the Genome of the Entomopathogenic Nematode Steinernema carpocapsae Identifies the X-Chromosome.</title>
        <authorList>
            <person name="Serra L."/>
            <person name="Macchietto M."/>
            <person name="Macias-Munoz A."/>
            <person name="McGill C.J."/>
            <person name="Rodriguez I.M."/>
            <person name="Rodriguez B."/>
            <person name="Murad R."/>
            <person name="Mortazavi A."/>
        </authorList>
    </citation>
    <scope>NUCLEOTIDE SEQUENCE [LARGE SCALE GENOMIC DNA]</scope>
    <source>
        <strain evidence="2 3">ALL</strain>
    </source>
</reference>
<comment type="caution">
    <text evidence="2">The sequence shown here is derived from an EMBL/GenBank/DDBJ whole genome shotgun (WGS) entry which is preliminary data.</text>
</comment>
<proteinExistence type="predicted"/>
<feature type="transmembrane region" description="Helical" evidence="1">
    <location>
        <begin position="278"/>
        <end position="301"/>
    </location>
</feature>
<dbReference type="InterPro" id="IPR019422">
    <property type="entry name" value="7TM_GPCR_serpentine_rcpt_Srh"/>
</dbReference>
<dbReference type="AlphaFoldDB" id="A0A4U5NGS4"/>
<keyword evidence="1" id="KW-0812">Transmembrane</keyword>
<keyword evidence="3" id="KW-1185">Reference proteome</keyword>
<accession>A0A4U5NGS4</accession>
<organism evidence="2 3">
    <name type="scientific">Steinernema carpocapsae</name>
    <name type="common">Entomopathogenic nematode</name>
    <dbReference type="NCBI Taxonomy" id="34508"/>
    <lineage>
        <taxon>Eukaryota</taxon>
        <taxon>Metazoa</taxon>
        <taxon>Ecdysozoa</taxon>
        <taxon>Nematoda</taxon>
        <taxon>Chromadorea</taxon>
        <taxon>Rhabditida</taxon>
        <taxon>Tylenchina</taxon>
        <taxon>Panagrolaimomorpha</taxon>
        <taxon>Strongyloidoidea</taxon>
        <taxon>Steinernematidae</taxon>
        <taxon>Steinernema</taxon>
    </lineage>
</organism>
<feature type="transmembrane region" description="Helical" evidence="1">
    <location>
        <begin position="137"/>
        <end position="157"/>
    </location>
</feature>
<dbReference type="Proteomes" id="UP000298663">
    <property type="component" value="Unassembled WGS sequence"/>
</dbReference>
<reference evidence="2 3" key="1">
    <citation type="journal article" date="2015" name="Genome Biol.">
        <title>Comparative genomics of Steinernema reveals deeply conserved gene regulatory networks.</title>
        <authorList>
            <person name="Dillman A.R."/>
            <person name="Macchietto M."/>
            <person name="Porter C.F."/>
            <person name="Rogers A."/>
            <person name="Williams B."/>
            <person name="Antoshechkin I."/>
            <person name="Lee M.M."/>
            <person name="Goodwin Z."/>
            <person name="Lu X."/>
            <person name="Lewis E.E."/>
            <person name="Goodrich-Blair H."/>
            <person name="Stock S.P."/>
            <person name="Adams B.J."/>
            <person name="Sternberg P.W."/>
            <person name="Mortazavi A."/>
        </authorList>
    </citation>
    <scope>NUCLEOTIDE SEQUENCE [LARGE SCALE GENOMIC DNA]</scope>
    <source>
        <strain evidence="2 3">ALL</strain>
    </source>
</reference>
<feature type="transmembrane region" description="Helical" evidence="1">
    <location>
        <begin position="45"/>
        <end position="65"/>
    </location>
</feature>
<sequence length="336" mass="37857">MREFFSLSAFTVVFFALGCITLPVTFLTGYLILTKTPKVMGSSGIFLFNINLWYCATSFIFTILMCDNPLKGVADGFYCHVFNSKIAILFGANFGHWMLVLSTLTLYFLTISWFWFYVYRMAQIAFDRLARKMSSPIGWLLAALCHLIPSINFGLLVHNSRTPKATILSFNNLNSKAIQQAIDANLTFHCYNVSDQIWNTCTIAYWVILGLAIFISLLVSLKKLRENRSVMSSKTYNLHKMFTISSIFVVCAPVVMGILPNVAFLAFMYLNIGASESFPRVCISMIATLPIWHCVIVVVTVKPYRIAFLKMFGCFRFMNVGNVVSSVRVGSTSSGW</sequence>
<evidence type="ECO:0000256" key="1">
    <source>
        <dbReference type="SAM" id="Phobius"/>
    </source>
</evidence>
<keyword evidence="1" id="KW-1133">Transmembrane helix</keyword>
<dbReference type="EMBL" id="AZBU02000004">
    <property type="protein sequence ID" value="TKR82238.1"/>
    <property type="molecule type" value="Genomic_DNA"/>
</dbReference>
<keyword evidence="1" id="KW-0472">Membrane</keyword>
<feature type="transmembrane region" description="Helical" evidence="1">
    <location>
        <begin position="242"/>
        <end position="272"/>
    </location>
</feature>
<name>A0A4U5NGS4_STECR</name>